<proteinExistence type="predicted"/>
<name>A0A371ESG6_MUCPR</name>
<feature type="non-terminal residue" evidence="1">
    <location>
        <position position="37"/>
    </location>
</feature>
<accession>A0A371ESG6</accession>
<organism evidence="1 2">
    <name type="scientific">Mucuna pruriens</name>
    <name type="common">Velvet bean</name>
    <name type="synonym">Dolichos pruriens</name>
    <dbReference type="NCBI Taxonomy" id="157652"/>
    <lineage>
        <taxon>Eukaryota</taxon>
        <taxon>Viridiplantae</taxon>
        <taxon>Streptophyta</taxon>
        <taxon>Embryophyta</taxon>
        <taxon>Tracheophyta</taxon>
        <taxon>Spermatophyta</taxon>
        <taxon>Magnoliopsida</taxon>
        <taxon>eudicotyledons</taxon>
        <taxon>Gunneridae</taxon>
        <taxon>Pentapetalae</taxon>
        <taxon>rosids</taxon>
        <taxon>fabids</taxon>
        <taxon>Fabales</taxon>
        <taxon>Fabaceae</taxon>
        <taxon>Papilionoideae</taxon>
        <taxon>50 kb inversion clade</taxon>
        <taxon>NPAAA clade</taxon>
        <taxon>indigoferoid/millettioid clade</taxon>
        <taxon>Phaseoleae</taxon>
        <taxon>Mucuna</taxon>
    </lineage>
</organism>
<gene>
    <name evidence="1" type="ORF">CR513_52085</name>
</gene>
<comment type="caution">
    <text evidence="1">The sequence shown here is derived from an EMBL/GenBank/DDBJ whole genome shotgun (WGS) entry which is preliminary data.</text>
</comment>
<sequence length="37" mass="4230">MKMIAFFNACHIDMWDIVENGQYIPTNKDGAEVPRSS</sequence>
<protein>
    <submittedName>
        <fullName evidence="1">Uncharacterized protein</fullName>
    </submittedName>
</protein>
<dbReference type="AlphaFoldDB" id="A0A371ESG6"/>
<keyword evidence="2" id="KW-1185">Reference proteome</keyword>
<reference evidence="1" key="1">
    <citation type="submission" date="2018-05" db="EMBL/GenBank/DDBJ databases">
        <title>Draft genome of Mucuna pruriens seed.</title>
        <authorList>
            <person name="Nnadi N.E."/>
            <person name="Vos R."/>
            <person name="Hasami M.H."/>
            <person name="Devisetty U.K."/>
            <person name="Aguiy J.C."/>
        </authorList>
    </citation>
    <scope>NUCLEOTIDE SEQUENCE [LARGE SCALE GENOMIC DNA]</scope>
    <source>
        <strain evidence="1">JCA_2017</strain>
    </source>
</reference>
<evidence type="ECO:0000313" key="1">
    <source>
        <dbReference type="EMBL" id="RDX68889.1"/>
    </source>
</evidence>
<evidence type="ECO:0000313" key="2">
    <source>
        <dbReference type="Proteomes" id="UP000257109"/>
    </source>
</evidence>
<dbReference type="Proteomes" id="UP000257109">
    <property type="component" value="Unassembled WGS sequence"/>
</dbReference>
<dbReference type="EMBL" id="QJKJ01012344">
    <property type="protein sequence ID" value="RDX68889.1"/>
    <property type="molecule type" value="Genomic_DNA"/>
</dbReference>
<dbReference type="OrthoDB" id="1418274at2759"/>